<dbReference type="EMBL" id="JBAMMX010000007">
    <property type="protein sequence ID" value="KAK6936253.1"/>
    <property type="molecule type" value="Genomic_DNA"/>
</dbReference>
<protein>
    <submittedName>
        <fullName evidence="2">Uncharacterized protein</fullName>
    </submittedName>
</protein>
<gene>
    <name evidence="2" type="ORF">RJ641_033283</name>
</gene>
<evidence type="ECO:0000256" key="1">
    <source>
        <dbReference type="SAM" id="Phobius"/>
    </source>
</evidence>
<keyword evidence="1" id="KW-0472">Membrane</keyword>
<evidence type="ECO:0000313" key="3">
    <source>
        <dbReference type="Proteomes" id="UP001370490"/>
    </source>
</evidence>
<sequence>MLLSPIGNKQERHVGELLDEDILLAFLKEREVNGDFISRASDILWKKTVRKISNTDAGSVVDISQEPEEAVQDDSEGRRRLNLLNYEALKRGLLLLSVGIGTACNGYCLLALSVQAALLVPSVLVQTCGQQIQGNDSSNFPAKEGRERIGVRSKDPRDSFYRFVKGCGMALSSPRLVIPAAIYEIWALSHQHETSDFFDFQLVQAMLGMFVFLVAALVQVYRDNEDLS</sequence>
<name>A0AAN8VXZ3_9MAGN</name>
<dbReference type="Proteomes" id="UP001370490">
    <property type="component" value="Unassembled WGS sequence"/>
</dbReference>
<reference evidence="2 3" key="1">
    <citation type="submission" date="2023-12" db="EMBL/GenBank/DDBJ databases">
        <title>A high-quality genome assembly for Dillenia turbinata (Dilleniales).</title>
        <authorList>
            <person name="Chanderbali A."/>
        </authorList>
    </citation>
    <scope>NUCLEOTIDE SEQUENCE [LARGE SCALE GENOMIC DNA]</scope>
    <source>
        <strain evidence="2">LSX21</strain>
        <tissue evidence="2">Leaf</tissue>
    </source>
</reference>
<evidence type="ECO:0000313" key="2">
    <source>
        <dbReference type="EMBL" id="KAK6936253.1"/>
    </source>
</evidence>
<accession>A0AAN8VXZ3</accession>
<organism evidence="2 3">
    <name type="scientific">Dillenia turbinata</name>
    <dbReference type="NCBI Taxonomy" id="194707"/>
    <lineage>
        <taxon>Eukaryota</taxon>
        <taxon>Viridiplantae</taxon>
        <taxon>Streptophyta</taxon>
        <taxon>Embryophyta</taxon>
        <taxon>Tracheophyta</taxon>
        <taxon>Spermatophyta</taxon>
        <taxon>Magnoliopsida</taxon>
        <taxon>eudicotyledons</taxon>
        <taxon>Gunneridae</taxon>
        <taxon>Pentapetalae</taxon>
        <taxon>Dilleniales</taxon>
        <taxon>Dilleniaceae</taxon>
        <taxon>Dillenia</taxon>
    </lineage>
</organism>
<feature type="transmembrane region" description="Helical" evidence="1">
    <location>
        <begin position="93"/>
        <end position="114"/>
    </location>
</feature>
<feature type="transmembrane region" description="Helical" evidence="1">
    <location>
        <begin position="202"/>
        <end position="221"/>
    </location>
</feature>
<dbReference type="AlphaFoldDB" id="A0AAN8VXZ3"/>
<keyword evidence="1" id="KW-0812">Transmembrane</keyword>
<dbReference type="PANTHER" id="PTHR34118">
    <property type="entry name" value="NF-KAPPA-B INHIBITOR-LIKE PROTEIN-RELATED"/>
    <property type="match status" value="1"/>
</dbReference>
<keyword evidence="1" id="KW-1133">Transmembrane helix</keyword>
<proteinExistence type="predicted"/>
<comment type="caution">
    <text evidence="2">The sequence shown here is derived from an EMBL/GenBank/DDBJ whole genome shotgun (WGS) entry which is preliminary data.</text>
</comment>
<dbReference type="PANTHER" id="PTHR34118:SF1">
    <property type="entry name" value="NF-KAPPA-B INHIBITOR-LIKE PROTEIN"/>
    <property type="match status" value="1"/>
</dbReference>
<keyword evidence="3" id="KW-1185">Reference proteome</keyword>